<dbReference type="PANTHER" id="PTHR31646:SF1">
    <property type="entry name" value="ALPHA-1,2-MANNOSYLTRANSFERASE MNN2"/>
    <property type="match status" value="1"/>
</dbReference>
<dbReference type="STRING" id="1071378.G0WDU4"/>
<proteinExistence type="inferred from homology"/>
<keyword evidence="12" id="KW-1185">Reference proteome</keyword>
<evidence type="ECO:0000256" key="3">
    <source>
        <dbReference type="ARBA" id="ARBA00009105"/>
    </source>
</evidence>
<comment type="similarity">
    <text evidence="3">Belongs to the MNN1/MNT family.</text>
</comment>
<comment type="pathway">
    <text evidence="2">Protein modification; protein glycosylation.</text>
</comment>
<dbReference type="GO" id="GO:0000026">
    <property type="term" value="F:alpha-1,2-mannosyltransferase activity"/>
    <property type="evidence" value="ECO:0007669"/>
    <property type="project" value="EnsemblFungi"/>
</dbReference>
<evidence type="ECO:0000256" key="2">
    <source>
        <dbReference type="ARBA" id="ARBA00004922"/>
    </source>
</evidence>
<accession>G0WDU4</accession>
<dbReference type="InterPro" id="IPR022751">
    <property type="entry name" value="Alpha_mannosyltransferase"/>
</dbReference>
<evidence type="ECO:0000256" key="6">
    <source>
        <dbReference type="ARBA" id="ARBA00022968"/>
    </source>
</evidence>
<dbReference type="PANTHER" id="PTHR31646">
    <property type="entry name" value="ALPHA-1,2-MANNOSYLTRANSFERASE MNN2"/>
    <property type="match status" value="1"/>
</dbReference>
<keyword evidence="10" id="KW-0325">Glycoprotein</keyword>
<keyword evidence="4" id="KW-0808">Transferase</keyword>
<dbReference type="FunFam" id="3.90.550.10:FF:000177">
    <property type="entry name" value="MNN5p Alpha-1,2-mannosyltransferase"/>
    <property type="match status" value="1"/>
</dbReference>
<reference evidence="11 12" key="1">
    <citation type="journal article" date="2011" name="Proc. Natl. Acad. Sci. U.S.A.">
        <title>Evolutionary erosion of yeast sex chromosomes by mating-type switching accidents.</title>
        <authorList>
            <person name="Gordon J.L."/>
            <person name="Armisen D."/>
            <person name="Proux-Wera E."/>
            <person name="Oheigeartaigh S.S."/>
            <person name="Byrne K.P."/>
            <person name="Wolfe K.H."/>
        </authorList>
    </citation>
    <scope>NUCLEOTIDE SEQUENCE [LARGE SCALE GENOMIC DNA]</scope>
    <source>
        <strain evidence="12">ATCC 10597 / BCRC 20456 / CBS 421 / NBRC 0211 / NRRL Y-12639</strain>
    </source>
</reference>
<evidence type="ECO:0000256" key="9">
    <source>
        <dbReference type="ARBA" id="ARBA00023136"/>
    </source>
</evidence>
<evidence type="ECO:0000256" key="8">
    <source>
        <dbReference type="ARBA" id="ARBA00023034"/>
    </source>
</evidence>
<dbReference type="RefSeq" id="XP_003671198.2">
    <property type="nucleotide sequence ID" value="XM_003671150.2"/>
</dbReference>
<evidence type="ECO:0000256" key="7">
    <source>
        <dbReference type="ARBA" id="ARBA00022989"/>
    </source>
</evidence>
<dbReference type="OMA" id="KGYQYKA"/>
<dbReference type="SUPFAM" id="SSF53448">
    <property type="entry name" value="Nucleotide-diphospho-sugar transferases"/>
    <property type="match status" value="1"/>
</dbReference>
<evidence type="ECO:0000256" key="5">
    <source>
        <dbReference type="ARBA" id="ARBA00022692"/>
    </source>
</evidence>
<sequence>MFFTRKFARLLKITTILCLLCFFCIWIPSEYSTNSSISVQEYKEYLQGYINKLPIQSNSNVNDDTQKEFQHLVSGENKEDIPSIKKNTVEDFYNVVFQNIIDYSPSGKTARNYSSKCKLDQGIASRPDSYKDWEKLSMQNLLNCLEVSPEEFTNLSTSHHNFVEHVNKLVLPKGTYNNDGIVMVGGGKFTFMAYLVLKTLRNQGTTLPVEIFIPPIDTVKEETFCKSEMLSELSAKCIYMSNILPQEMIEKFDFKGYQFKSLAIIASSFENLLLLDADNFPIKSLDKIFKHEPYNSTGLVMWPDFWRRTTQPIYYKLADIYVNVLKRVRNDIDDITPTKVYSDDNFDFTKIPFHDFEGTMPDDSTESGQLMINKSKHLPTVLLALYYNVNGPNWYYPIFSQNAHGEGDKETFIAAATFYRLPFYQVRTKVGADGYHTKDRFQGVAMAQHDFIQDYEHYQIAQREIKKRYSNVKDIKYDAEYAVQKFYDEFFNKDTTKYGEIDIMFLHSNLPKFDPLKLWEDSALIDETGKHFRSFSDPKIVKKYDIEYENFKIIKDVICDKGIHFSYLDEELQEKPQDWVSMCQYIKDRYIFLKDTHQDATSPVVNT</sequence>
<dbReference type="EMBL" id="HE580273">
    <property type="protein sequence ID" value="CCD25955.2"/>
    <property type="molecule type" value="Genomic_DNA"/>
</dbReference>
<evidence type="ECO:0008006" key="13">
    <source>
        <dbReference type="Google" id="ProtNLM"/>
    </source>
</evidence>
<dbReference type="GO" id="GO:0046354">
    <property type="term" value="P:mannan biosynthetic process"/>
    <property type="evidence" value="ECO:0007669"/>
    <property type="project" value="TreeGrafter"/>
</dbReference>
<name>G0WDU4_NAUDC</name>
<evidence type="ECO:0000256" key="4">
    <source>
        <dbReference type="ARBA" id="ARBA00022679"/>
    </source>
</evidence>
<gene>
    <name evidence="11" type="primary">NDAI0G01790</name>
    <name evidence="11" type="ordered locus">NDAI_0G01790</name>
</gene>
<dbReference type="KEGG" id="ndi:NDAI_0G01790"/>
<keyword evidence="8" id="KW-0333">Golgi apparatus</keyword>
<dbReference type="Proteomes" id="UP000000689">
    <property type="component" value="Chromosome 7"/>
</dbReference>
<dbReference type="AlphaFoldDB" id="G0WDU4"/>
<dbReference type="eggNOG" id="ENOG502QQ16">
    <property type="taxonomic scope" value="Eukaryota"/>
</dbReference>
<keyword evidence="7" id="KW-1133">Transmembrane helix</keyword>
<evidence type="ECO:0000256" key="1">
    <source>
        <dbReference type="ARBA" id="ARBA00004323"/>
    </source>
</evidence>
<protein>
    <recommendedName>
        <fullName evidence="13">Alpha-1,2-mannosyltransferase MNN2</fullName>
    </recommendedName>
</protein>
<evidence type="ECO:0000256" key="10">
    <source>
        <dbReference type="ARBA" id="ARBA00023180"/>
    </source>
</evidence>
<dbReference type="GO" id="GO:0000139">
    <property type="term" value="C:Golgi membrane"/>
    <property type="evidence" value="ECO:0007669"/>
    <property type="project" value="UniProtKB-SubCell"/>
</dbReference>
<organism evidence="11 12">
    <name type="scientific">Naumovozyma dairenensis (strain ATCC 10597 / BCRC 20456 / CBS 421 / NBRC 0211 / NRRL Y-12639)</name>
    <name type="common">Saccharomyces dairenensis</name>
    <dbReference type="NCBI Taxonomy" id="1071378"/>
    <lineage>
        <taxon>Eukaryota</taxon>
        <taxon>Fungi</taxon>
        <taxon>Dikarya</taxon>
        <taxon>Ascomycota</taxon>
        <taxon>Saccharomycotina</taxon>
        <taxon>Saccharomycetes</taxon>
        <taxon>Saccharomycetales</taxon>
        <taxon>Saccharomycetaceae</taxon>
        <taxon>Naumovozyma</taxon>
    </lineage>
</organism>
<dbReference type="InterPro" id="IPR029044">
    <property type="entry name" value="Nucleotide-diphossugar_trans"/>
</dbReference>
<dbReference type="HOGENOM" id="CLU_013298_1_1_1"/>
<keyword evidence="5" id="KW-0812">Transmembrane</keyword>
<evidence type="ECO:0000313" key="11">
    <source>
        <dbReference type="EMBL" id="CCD25955.2"/>
    </source>
</evidence>
<dbReference type="Pfam" id="PF11051">
    <property type="entry name" value="Mannosyl_trans3"/>
    <property type="match status" value="1"/>
</dbReference>
<dbReference type="GeneID" id="11497351"/>
<keyword evidence="6" id="KW-0735">Signal-anchor</keyword>
<evidence type="ECO:0000313" key="12">
    <source>
        <dbReference type="Proteomes" id="UP000000689"/>
    </source>
</evidence>
<dbReference type="OrthoDB" id="430354at2759"/>
<comment type="subcellular location">
    <subcellularLocation>
        <location evidence="1">Golgi apparatus membrane</location>
        <topology evidence="1">Single-pass type II membrane protein</topology>
    </subcellularLocation>
</comment>
<keyword evidence="9" id="KW-0472">Membrane</keyword>